<dbReference type="PANTHER" id="PTHR16515">
    <property type="entry name" value="PR DOMAIN ZINC FINGER PROTEIN"/>
    <property type="match status" value="1"/>
</dbReference>
<evidence type="ECO:0000256" key="12">
    <source>
        <dbReference type="ARBA" id="ARBA00023242"/>
    </source>
</evidence>
<name>A0AAW1TKS1_9CUCU</name>
<organism evidence="17 18">
    <name type="scientific">Henosepilachna vigintioctopunctata</name>
    <dbReference type="NCBI Taxonomy" id="420089"/>
    <lineage>
        <taxon>Eukaryota</taxon>
        <taxon>Metazoa</taxon>
        <taxon>Ecdysozoa</taxon>
        <taxon>Arthropoda</taxon>
        <taxon>Hexapoda</taxon>
        <taxon>Insecta</taxon>
        <taxon>Pterygota</taxon>
        <taxon>Neoptera</taxon>
        <taxon>Endopterygota</taxon>
        <taxon>Coleoptera</taxon>
        <taxon>Polyphaga</taxon>
        <taxon>Cucujiformia</taxon>
        <taxon>Coccinelloidea</taxon>
        <taxon>Coccinellidae</taxon>
        <taxon>Epilachninae</taxon>
        <taxon>Epilachnini</taxon>
        <taxon>Henosepilachna</taxon>
    </lineage>
</organism>
<gene>
    <name evidence="17" type="ORF">WA026_011426</name>
</gene>
<evidence type="ECO:0000256" key="1">
    <source>
        <dbReference type="ARBA" id="ARBA00004123"/>
    </source>
</evidence>
<dbReference type="GO" id="GO:0003677">
    <property type="term" value="F:DNA binding"/>
    <property type="evidence" value="ECO:0007669"/>
    <property type="project" value="UniProtKB-KW"/>
</dbReference>
<feature type="domain" description="SET" evidence="16">
    <location>
        <begin position="129"/>
        <end position="234"/>
    </location>
</feature>
<keyword evidence="4" id="KW-0949">S-adenosyl-L-methionine</keyword>
<dbReference type="InterPro" id="IPR013087">
    <property type="entry name" value="Znf_C2H2_type"/>
</dbReference>
<dbReference type="PROSITE" id="PS50157">
    <property type="entry name" value="ZINC_FINGER_C2H2_2"/>
    <property type="match status" value="1"/>
</dbReference>
<dbReference type="EMBL" id="JARQZJ010000005">
    <property type="protein sequence ID" value="KAK9871144.1"/>
    <property type="molecule type" value="Genomic_DNA"/>
</dbReference>
<evidence type="ECO:0000313" key="18">
    <source>
        <dbReference type="Proteomes" id="UP001431783"/>
    </source>
</evidence>
<evidence type="ECO:0000256" key="10">
    <source>
        <dbReference type="ARBA" id="ARBA00023125"/>
    </source>
</evidence>
<keyword evidence="18" id="KW-1185">Reference proteome</keyword>
<dbReference type="InterPro" id="IPR046341">
    <property type="entry name" value="SET_dom_sf"/>
</dbReference>
<evidence type="ECO:0000313" key="17">
    <source>
        <dbReference type="EMBL" id="KAK9871144.1"/>
    </source>
</evidence>
<evidence type="ECO:0000256" key="11">
    <source>
        <dbReference type="ARBA" id="ARBA00023163"/>
    </source>
</evidence>
<dbReference type="AlphaFoldDB" id="A0AAW1TKS1"/>
<dbReference type="InterPro" id="IPR001214">
    <property type="entry name" value="SET_dom"/>
</dbReference>
<dbReference type="Gene3D" id="2.170.270.10">
    <property type="entry name" value="SET domain"/>
    <property type="match status" value="1"/>
</dbReference>
<feature type="compositionally biased region" description="Basic and acidic residues" evidence="14">
    <location>
        <begin position="8"/>
        <end position="30"/>
    </location>
</feature>
<dbReference type="GO" id="GO:0005634">
    <property type="term" value="C:nucleus"/>
    <property type="evidence" value="ECO:0007669"/>
    <property type="project" value="UniProtKB-SubCell"/>
</dbReference>
<evidence type="ECO:0000259" key="15">
    <source>
        <dbReference type="PROSITE" id="PS50157"/>
    </source>
</evidence>
<dbReference type="InterPro" id="IPR044417">
    <property type="entry name" value="PRDM7_9_PR-SET"/>
</dbReference>
<dbReference type="InterPro" id="IPR036236">
    <property type="entry name" value="Znf_C2H2_sf"/>
</dbReference>
<comment type="subcellular location">
    <subcellularLocation>
        <location evidence="1">Nucleus</location>
    </subcellularLocation>
</comment>
<dbReference type="CDD" id="cd19193">
    <property type="entry name" value="PR-SET_PRDM7_9"/>
    <property type="match status" value="1"/>
</dbReference>
<dbReference type="SUPFAM" id="SSF57667">
    <property type="entry name" value="beta-beta-alpha zinc fingers"/>
    <property type="match status" value="1"/>
</dbReference>
<evidence type="ECO:0000256" key="14">
    <source>
        <dbReference type="SAM" id="MobiDB-lite"/>
    </source>
</evidence>
<keyword evidence="6" id="KW-0677">Repeat</keyword>
<evidence type="ECO:0000256" key="5">
    <source>
        <dbReference type="ARBA" id="ARBA00022723"/>
    </source>
</evidence>
<keyword evidence="9" id="KW-0805">Transcription regulation</keyword>
<evidence type="ECO:0000256" key="7">
    <source>
        <dbReference type="ARBA" id="ARBA00022771"/>
    </source>
</evidence>
<evidence type="ECO:0000256" key="2">
    <source>
        <dbReference type="ARBA" id="ARBA00022603"/>
    </source>
</evidence>
<feature type="region of interest" description="Disordered" evidence="14">
    <location>
        <begin position="1"/>
        <end position="46"/>
    </location>
</feature>
<dbReference type="PROSITE" id="PS50280">
    <property type="entry name" value="SET"/>
    <property type="match status" value="1"/>
</dbReference>
<dbReference type="Proteomes" id="UP001431783">
    <property type="component" value="Unassembled WGS sequence"/>
</dbReference>
<feature type="domain" description="C2H2-type" evidence="15">
    <location>
        <begin position="356"/>
        <end position="383"/>
    </location>
</feature>
<dbReference type="Pfam" id="PF21549">
    <property type="entry name" value="PRDM2_PR"/>
    <property type="match status" value="1"/>
</dbReference>
<reference evidence="17 18" key="1">
    <citation type="submission" date="2023-03" db="EMBL/GenBank/DDBJ databases">
        <title>Genome insight into feeding habits of ladybird beetles.</title>
        <authorList>
            <person name="Li H.-S."/>
            <person name="Huang Y.-H."/>
            <person name="Pang H."/>
        </authorList>
    </citation>
    <scope>NUCLEOTIDE SEQUENCE [LARGE SCALE GENOMIC DNA]</scope>
    <source>
        <strain evidence="17">SYSU_2023b</strain>
        <tissue evidence="17">Whole body</tissue>
    </source>
</reference>
<evidence type="ECO:0008006" key="19">
    <source>
        <dbReference type="Google" id="ProtNLM"/>
    </source>
</evidence>
<proteinExistence type="predicted"/>
<sequence length="398" mass="46739">MENNTNKWSKEQKHGSLRKMELPISKEKQPLAENSSKTRKKKDEDQEFKLNNSILTQIDSKGRRYPKRQVGIKNYKEIDEPQEDRYVFCDFCQETFLDCCPKCGQLAFLQDTVVKMGIENRAKLTLPSNFVQILPSKIHGLGVFAKVTLKKGIKMGPYQGITTRVESTLGYSWKLRDGFLVDAGDEKNSNWMRYVNCARHFKEQNLMAFQYKGELYYRTCQDIEPGQELLVYYGNHFAMNLGIDVKSYFRPKEDNIVEDGRYCQFCRIGYRDSSRLDNHIILCKLNPANFKKPPEKIFTCRFCSIGITDEEYFVNHEKRCEKRCERNKENINRSNIVQRNIKQKCKKRTELGEKKFKCSKCEYTTKQTFNLKKHERTHSDKLLLVCSVAKKVSTAMWN</sequence>
<evidence type="ECO:0000256" key="6">
    <source>
        <dbReference type="ARBA" id="ARBA00022737"/>
    </source>
</evidence>
<dbReference type="SMART" id="SM00355">
    <property type="entry name" value="ZnF_C2H2"/>
    <property type="match status" value="2"/>
</dbReference>
<evidence type="ECO:0000256" key="13">
    <source>
        <dbReference type="PROSITE-ProRule" id="PRU00042"/>
    </source>
</evidence>
<dbReference type="GO" id="GO:0042054">
    <property type="term" value="F:histone methyltransferase activity"/>
    <property type="evidence" value="ECO:0007669"/>
    <property type="project" value="InterPro"/>
</dbReference>
<evidence type="ECO:0000256" key="9">
    <source>
        <dbReference type="ARBA" id="ARBA00023015"/>
    </source>
</evidence>
<dbReference type="GO" id="GO:0010468">
    <property type="term" value="P:regulation of gene expression"/>
    <property type="evidence" value="ECO:0007669"/>
    <property type="project" value="TreeGrafter"/>
</dbReference>
<keyword evidence="5" id="KW-0479">Metal-binding</keyword>
<dbReference type="InterPro" id="IPR050331">
    <property type="entry name" value="Zinc_finger"/>
</dbReference>
<keyword evidence="8" id="KW-0862">Zinc</keyword>
<keyword evidence="2" id="KW-0489">Methyltransferase</keyword>
<accession>A0AAW1TKS1</accession>
<dbReference type="GO" id="GO:0008270">
    <property type="term" value="F:zinc ion binding"/>
    <property type="evidence" value="ECO:0007669"/>
    <property type="project" value="UniProtKB-KW"/>
</dbReference>
<keyword evidence="3" id="KW-0808">Transferase</keyword>
<dbReference type="GO" id="GO:0008757">
    <property type="term" value="F:S-adenosylmethionine-dependent methyltransferase activity"/>
    <property type="evidence" value="ECO:0007669"/>
    <property type="project" value="UniProtKB-ARBA"/>
</dbReference>
<dbReference type="GO" id="GO:0008170">
    <property type="term" value="F:N-methyltransferase activity"/>
    <property type="evidence" value="ECO:0007669"/>
    <property type="project" value="UniProtKB-ARBA"/>
</dbReference>
<comment type="caution">
    <text evidence="17">The sequence shown here is derived from an EMBL/GenBank/DDBJ whole genome shotgun (WGS) entry which is preliminary data.</text>
</comment>
<keyword evidence="7 13" id="KW-0863">Zinc-finger</keyword>
<evidence type="ECO:0000256" key="4">
    <source>
        <dbReference type="ARBA" id="ARBA00022691"/>
    </source>
</evidence>
<keyword evidence="12" id="KW-0539">Nucleus</keyword>
<dbReference type="Gene3D" id="3.30.160.60">
    <property type="entry name" value="Classic Zinc Finger"/>
    <property type="match status" value="1"/>
</dbReference>
<keyword evidence="11" id="KW-0804">Transcription</keyword>
<dbReference type="PANTHER" id="PTHR16515:SF49">
    <property type="entry name" value="GASTRULA ZINC FINGER PROTEIN XLCGF49.1-LIKE-RELATED"/>
    <property type="match status" value="1"/>
</dbReference>
<evidence type="ECO:0000256" key="8">
    <source>
        <dbReference type="ARBA" id="ARBA00022833"/>
    </source>
</evidence>
<keyword evidence="10" id="KW-0238">DNA-binding</keyword>
<protein>
    <recommendedName>
        <fullName evidence="19">Histone-lysine N-methyltransferase PRDM9</fullName>
    </recommendedName>
</protein>
<dbReference type="GO" id="GO:0032259">
    <property type="term" value="P:methylation"/>
    <property type="evidence" value="ECO:0007669"/>
    <property type="project" value="UniProtKB-KW"/>
</dbReference>
<evidence type="ECO:0000256" key="3">
    <source>
        <dbReference type="ARBA" id="ARBA00022679"/>
    </source>
</evidence>
<evidence type="ECO:0000259" key="16">
    <source>
        <dbReference type="PROSITE" id="PS50280"/>
    </source>
</evidence>
<dbReference type="SUPFAM" id="SSF82199">
    <property type="entry name" value="SET domain"/>
    <property type="match status" value="1"/>
</dbReference>